<dbReference type="GO" id="GO:0005886">
    <property type="term" value="C:plasma membrane"/>
    <property type="evidence" value="ECO:0007669"/>
    <property type="project" value="UniProtKB-SubCell"/>
</dbReference>
<dbReference type="PANTHER" id="PTHR30413">
    <property type="entry name" value="INNER MEMBRANE TRANSPORT PERMEASE"/>
    <property type="match status" value="1"/>
</dbReference>
<evidence type="ECO:0000256" key="5">
    <source>
        <dbReference type="ARBA" id="ARBA00022692"/>
    </source>
</evidence>
<feature type="transmembrane region" description="Helical" evidence="8">
    <location>
        <begin position="111"/>
        <end position="139"/>
    </location>
</feature>
<reference evidence="10" key="1">
    <citation type="submission" date="2020-05" db="EMBL/GenBank/DDBJ databases">
        <authorList>
            <person name="Chiriac C."/>
            <person name="Salcher M."/>
            <person name="Ghai R."/>
            <person name="Kavagutti S V."/>
        </authorList>
    </citation>
    <scope>NUCLEOTIDE SEQUENCE</scope>
</reference>
<evidence type="ECO:0000313" key="10">
    <source>
        <dbReference type="EMBL" id="CAB4963685.1"/>
    </source>
</evidence>
<feature type="transmembrane region" description="Helical" evidence="8">
    <location>
        <begin position="67"/>
        <end position="84"/>
    </location>
</feature>
<feature type="transmembrane region" description="Helical" evidence="8">
    <location>
        <begin position="180"/>
        <end position="198"/>
    </location>
</feature>
<feature type="transmembrane region" description="Helical" evidence="8">
    <location>
        <begin position="245"/>
        <end position="263"/>
    </location>
</feature>
<evidence type="ECO:0000256" key="4">
    <source>
        <dbReference type="ARBA" id="ARBA00022519"/>
    </source>
</evidence>
<sequence length="274" mass="30918">MNQLREYYERRELLSNLVLRELRSRYKRSALGWTWSLLNPLSSVLIYWVVFGVFLKVKAPIGDPSGQGNFVLFLLCALIPWNFFSNGVTQSIESLVVNAGLIRKVYFPRELLVASTIGGLLVTFLIELGVVITVLLIAGNMVLPWLPIVVLLVILQTLLVLGIGLLLSGANVYFRDVRHFVNLLMPMLFYSTPVVYPISYVPVNWQVAGRSIPLRSIYEMNPLVQLVSAYRALIYDLTFPSIGSLAYIAVWSIGLVLVGQFVFNRLDHRLAEEV</sequence>
<accession>A0A6J7L758</accession>
<proteinExistence type="predicted"/>
<evidence type="ECO:0000259" key="9">
    <source>
        <dbReference type="PROSITE" id="PS51012"/>
    </source>
</evidence>
<keyword evidence="6 8" id="KW-1133">Transmembrane helix</keyword>
<gene>
    <name evidence="10" type="ORF">UFOPK3789_01457</name>
</gene>
<dbReference type="InterPro" id="IPR047817">
    <property type="entry name" value="ABC2_TM_bact-type"/>
</dbReference>
<evidence type="ECO:0000256" key="8">
    <source>
        <dbReference type="SAM" id="Phobius"/>
    </source>
</evidence>
<dbReference type="GO" id="GO:0015920">
    <property type="term" value="P:lipopolysaccharide transport"/>
    <property type="evidence" value="ECO:0007669"/>
    <property type="project" value="TreeGrafter"/>
</dbReference>
<dbReference type="GO" id="GO:0140359">
    <property type="term" value="F:ABC-type transporter activity"/>
    <property type="evidence" value="ECO:0007669"/>
    <property type="project" value="InterPro"/>
</dbReference>
<protein>
    <submittedName>
        <fullName evidence="10">Unannotated protein</fullName>
    </submittedName>
</protein>
<evidence type="ECO:0000256" key="2">
    <source>
        <dbReference type="ARBA" id="ARBA00022448"/>
    </source>
</evidence>
<keyword evidence="2" id="KW-0813">Transport</keyword>
<keyword evidence="3" id="KW-1003">Cell membrane</keyword>
<dbReference type="PANTHER" id="PTHR30413:SF8">
    <property type="entry name" value="TRANSPORT PERMEASE PROTEIN"/>
    <property type="match status" value="1"/>
</dbReference>
<keyword evidence="7 8" id="KW-0472">Membrane</keyword>
<evidence type="ECO:0000256" key="6">
    <source>
        <dbReference type="ARBA" id="ARBA00022989"/>
    </source>
</evidence>
<feature type="domain" description="ABC transmembrane type-2" evidence="9">
    <location>
        <begin position="31"/>
        <end position="266"/>
    </location>
</feature>
<dbReference type="PROSITE" id="PS51012">
    <property type="entry name" value="ABC_TM2"/>
    <property type="match status" value="1"/>
</dbReference>
<organism evidence="10">
    <name type="scientific">freshwater metagenome</name>
    <dbReference type="NCBI Taxonomy" id="449393"/>
    <lineage>
        <taxon>unclassified sequences</taxon>
        <taxon>metagenomes</taxon>
        <taxon>ecological metagenomes</taxon>
    </lineage>
</organism>
<keyword evidence="4" id="KW-0997">Cell inner membrane</keyword>
<comment type="subcellular location">
    <subcellularLocation>
        <location evidence="1">Cell inner membrane</location>
        <topology evidence="1">Multi-pass membrane protein</topology>
    </subcellularLocation>
</comment>
<evidence type="ECO:0000256" key="1">
    <source>
        <dbReference type="ARBA" id="ARBA00004429"/>
    </source>
</evidence>
<name>A0A6J7L758_9ZZZZ</name>
<dbReference type="AlphaFoldDB" id="A0A6J7L758"/>
<dbReference type="Pfam" id="PF01061">
    <property type="entry name" value="ABC2_membrane"/>
    <property type="match status" value="1"/>
</dbReference>
<feature type="transmembrane region" description="Helical" evidence="8">
    <location>
        <begin position="145"/>
        <end position="168"/>
    </location>
</feature>
<feature type="transmembrane region" description="Helical" evidence="8">
    <location>
        <begin position="30"/>
        <end position="55"/>
    </location>
</feature>
<dbReference type="EMBL" id="CAFBNL010000149">
    <property type="protein sequence ID" value="CAB4963685.1"/>
    <property type="molecule type" value="Genomic_DNA"/>
</dbReference>
<evidence type="ECO:0000256" key="7">
    <source>
        <dbReference type="ARBA" id="ARBA00023136"/>
    </source>
</evidence>
<dbReference type="InterPro" id="IPR013525">
    <property type="entry name" value="ABC2_TM"/>
</dbReference>
<evidence type="ECO:0000256" key="3">
    <source>
        <dbReference type="ARBA" id="ARBA00022475"/>
    </source>
</evidence>
<keyword evidence="5 8" id="KW-0812">Transmembrane</keyword>